<dbReference type="Pfam" id="PF03124">
    <property type="entry name" value="EXS"/>
    <property type="match status" value="1"/>
</dbReference>
<dbReference type="InParanoid" id="D8QN11"/>
<dbReference type="InterPro" id="IPR004342">
    <property type="entry name" value="EXS_C"/>
</dbReference>
<gene>
    <name evidence="7" type="ORF">SELMODRAFT_74575</name>
</gene>
<evidence type="ECO:0000313" key="8">
    <source>
        <dbReference type="Proteomes" id="UP000001514"/>
    </source>
</evidence>
<dbReference type="OMA" id="PLHITTM"/>
<protein>
    <recommendedName>
        <fullName evidence="6">EXS domain-containing protein</fullName>
    </recommendedName>
</protein>
<sequence>IAKDSIEKMDTTLRGSFFYEAFLYYNPLVMVAMMVWLWGVNLWAFLHYRVNYSKIFDLDQNHLTHKHIWKVAILYIGLPLVLILPFDVLYRSSRFFFLGTLLRLSLPLQPITFADFFVADVLTSMSKVLSDIERSLCRMYHRQVCRAAFEAEELCGSHSIWIPCILALPYLFRFAQCLRQYTDTKERSCLFNALKYSTAFPVVFLSALKYHVLPEYWEGVYRPLWLLSSVVNSFYSFYWDISRDWDFSLFSGISRTKNVGLRAHLVYNPRWVYYWAIGSNLLLRCAWTYKLSAHLRHNYLTVFTFSGLEMLRRFQWIFFRVENEHNRLLLRTSSSPETEMGLLATDDEEHVV</sequence>
<dbReference type="EMBL" id="GL377565">
    <property type="protein sequence ID" value="EFJ38675.1"/>
    <property type="molecule type" value="Genomic_DNA"/>
</dbReference>
<feature type="domain" description="EXS" evidence="6">
    <location>
        <begin position="153"/>
        <end position="352"/>
    </location>
</feature>
<evidence type="ECO:0000259" key="6">
    <source>
        <dbReference type="PROSITE" id="PS51380"/>
    </source>
</evidence>
<dbReference type="FunCoup" id="D8QN11">
    <property type="interactions" value="2398"/>
</dbReference>
<evidence type="ECO:0000256" key="4">
    <source>
        <dbReference type="ARBA" id="ARBA00023136"/>
    </source>
</evidence>
<comment type="subcellular location">
    <subcellularLocation>
        <location evidence="1">Membrane</location>
        <topology evidence="1">Multi-pass membrane protein</topology>
    </subcellularLocation>
</comment>
<keyword evidence="2 5" id="KW-0812">Transmembrane</keyword>
<reference evidence="7 8" key="1">
    <citation type="journal article" date="2011" name="Science">
        <title>The Selaginella genome identifies genetic changes associated with the evolution of vascular plants.</title>
        <authorList>
            <person name="Banks J.A."/>
            <person name="Nishiyama T."/>
            <person name="Hasebe M."/>
            <person name="Bowman J.L."/>
            <person name="Gribskov M."/>
            <person name="dePamphilis C."/>
            <person name="Albert V.A."/>
            <person name="Aono N."/>
            <person name="Aoyama T."/>
            <person name="Ambrose B.A."/>
            <person name="Ashton N.W."/>
            <person name="Axtell M.J."/>
            <person name="Barker E."/>
            <person name="Barker M.S."/>
            <person name="Bennetzen J.L."/>
            <person name="Bonawitz N.D."/>
            <person name="Chapple C."/>
            <person name="Cheng C."/>
            <person name="Correa L.G."/>
            <person name="Dacre M."/>
            <person name="DeBarry J."/>
            <person name="Dreyer I."/>
            <person name="Elias M."/>
            <person name="Engstrom E.M."/>
            <person name="Estelle M."/>
            <person name="Feng L."/>
            <person name="Finet C."/>
            <person name="Floyd S.K."/>
            <person name="Frommer W.B."/>
            <person name="Fujita T."/>
            <person name="Gramzow L."/>
            <person name="Gutensohn M."/>
            <person name="Harholt J."/>
            <person name="Hattori M."/>
            <person name="Heyl A."/>
            <person name="Hirai T."/>
            <person name="Hiwatashi Y."/>
            <person name="Ishikawa M."/>
            <person name="Iwata M."/>
            <person name="Karol K.G."/>
            <person name="Koehler B."/>
            <person name="Kolukisaoglu U."/>
            <person name="Kubo M."/>
            <person name="Kurata T."/>
            <person name="Lalonde S."/>
            <person name="Li K."/>
            <person name="Li Y."/>
            <person name="Litt A."/>
            <person name="Lyons E."/>
            <person name="Manning G."/>
            <person name="Maruyama T."/>
            <person name="Michael T.P."/>
            <person name="Mikami K."/>
            <person name="Miyazaki S."/>
            <person name="Morinaga S."/>
            <person name="Murata T."/>
            <person name="Mueller-Roeber B."/>
            <person name="Nelson D.R."/>
            <person name="Obara M."/>
            <person name="Oguri Y."/>
            <person name="Olmstead R.G."/>
            <person name="Onodera N."/>
            <person name="Petersen B.L."/>
            <person name="Pils B."/>
            <person name="Prigge M."/>
            <person name="Rensing S.A."/>
            <person name="Riano-Pachon D.M."/>
            <person name="Roberts A.W."/>
            <person name="Sato Y."/>
            <person name="Scheller H.V."/>
            <person name="Schulz B."/>
            <person name="Schulz C."/>
            <person name="Shakirov E.V."/>
            <person name="Shibagaki N."/>
            <person name="Shinohara N."/>
            <person name="Shippen D.E."/>
            <person name="Soerensen I."/>
            <person name="Sotooka R."/>
            <person name="Sugimoto N."/>
            <person name="Sugita M."/>
            <person name="Sumikawa N."/>
            <person name="Tanurdzic M."/>
            <person name="Theissen G."/>
            <person name="Ulvskov P."/>
            <person name="Wakazuki S."/>
            <person name="Weng J.K."/>
            <person name="Willats W.W."/>
            <person name="Wipf D."/>
            <person name="Wolf P.G."/>
            <person name="Yang L."/>
            <person name="Zimmer A.D."/>
            <person name="Zhu Q."/>
            <person name="Mitros T."/>
            <person name="Hellsten U."/>
            <person name="Loque D."/>
            <person name="Otillar R."/>
            <person name="Salamov A."/>
            <person name="Schmutz J."/>
            <person name="Shapiro H."/>
            <person name="Lindquist E."/>
            <person name="Lucas S."/>
            <person name="Rokhsar D."/>
            <person name="Grigoriev I.V."/>
        </authorList>
    </citation>
    <scope>NUCLEOTIDE SEQUENCE [LARGE SCALE GENOMIC DNA]</scope>
</reference>
<dbReference type="GO" id="GO:0016020">
    <property type="term" value="C:membrane"/>
    <property type="evidence" value="ECO:0007669"/>
    <property type="project" value="UniProtKB-SubCell"/>
</dbReference>
<evidence type="ECO:0000256" key="1">
    <source>
        <dbReference type="ARBA" id="ARBA00004141"/>
    </source>
</evidence>
<dbReference type="HOGENOM" id="CLU_024081_1_0_1"/>
<dbReference type="PANTHER" id="PTHR10783:SF46">
    <property type="entry name" value="PROTEIN ERD1 HOMOLOG 2"/>
    <property type="match status" value="1"/>
</dbReference>
<dbReference type="PANTHER" id="PTHR10783">
    <property type="entry name" value="XENOTROPIC AND POLYTROPIC RETROVIRUS RECEPTOR 1-RELATED"/>
    <property type="match status" value="1"/>
</dbReference>
<evidence type="ECO:0000256" key="5">
    <source>
        <dbReference type="SAM" id="Phobius"/>
    </source>
</evidence>
<keyword evidence="8" id="KW-1185">Reference proteome</keyword>
<evidence type="ECO:0000256" key="2">
    <source>
        <dbReference type="ARBA" id="ARBA00022692"/>
    </source>
</evidence>
<keyword evidence="4 5" id="KW-0472">Membrane</keyword>
<dbReference type="Proteomes" id="UP000001514">
    <property type="component" value="Unassembled WGS sequence"/>
</dbReference>
<dbReference type="PROSITE" id="PS51380">
    <property type="entry name" value="EXS"/>
    <property type="match status" value="1"/>
</dbReference>
<dbReference type="KEGG" id="smo:SELMODRAFT_74575"/>
<evidence type="ECO:0000313" key="7">
    <source>
        <dbReference type="EMBL" id="EFJ38675.1"/>
    </source>
</evidence>
<keyword evidence="3 5" id="KW-1133">Transmembrane helix</keyword>
<feature type="transmembrane region" description="Helical" evidence="5">
    <location>
        <begin position="22"/>
        <end position="46"/>
    </location>
</feature>
<accession>D8QN11</accession>
<dbReference type="AlphaFoldDB" id="D8QN11"/>
<evidence type="ECO:0000256" key="3">
    <source>
        <dbReference type="ARBA" id="ARBA00022989"/>
    </source>
</evidence>
<proteinExistence type="predicted"/>
<organism evidence="8">
    <name type="scientific">Selaginella moellendorffii</name>
    <name type="common">Spikemoss</name>
    <dbReference type="NCBI Taxonomy" id="88036"/>
    <lineage>
        <taxon>Eukaryota</taxon>
        <taxon>Viridiplantae</taxon>
        <taxon>Streptophyta</taxon>
        <taxon>Embryophyta</taxon>
        <taxon>Tracheophyta</taxon>
        <taxon>Lycopodiopsida</taxon>
        <taxon>Selaginellales</taxon>
        <taxon>Selaginellaceae</taxon>
        <taxon>Selaginella</taxon>
    </lineage>
</organism>
<feature type="transmembrane region" description="Helical" evidence="5">
    <location>
        <begin position="67"/>
        <end position="90"/>
    </location>
</feature>
<feature type="non-terminal residue" evidence="7">
    <location>
        <position position="1"/>
    </location>
</feature>
<name>D8QN11_SELML</name>
<dbReference type="Gramene" id="EFJ38675">
    <property type="protein sequence ID" value="EFJ38675"/>
    <property type="gene ID" value="SELMODRAFT_74575"/>
</dbReference>
<dbReference type="eggNOG" id="KOG1162">
    <property type="taxonomic scope" value="Eukaryota"/>
</dbReference>
<dbReference type="GO" id="GO:0005802">
    <property type="term" value="C:trans-Golgi network"/>
    <property type="evidence" value="ECO:0000318"/>
    <property type="project" value="GO_Central"/>
</dbReference>